<name>A0A834HXF7_RHYFE</name>
<comment type="caution">
    <text evidence="1">The sequence shown here is derived from an EMBL/GenBank/DDBJ whole genome shotgun (WGS) entry which is preliminary data.</text>
</comment>
<keyword evidence="2" id="KW-1185">Reference proteome</keyword>
<dbReference type="Proteomes" id="UP000625711">
    <property type="component" value="Unassembled WGS sequence"/>
</dbReference>
<sequence length="163" mass="18680">MGKSAIGISGTCFSDRKLRHSRRVFIFPHSKYFSREPIKPSAKCACVNVYIILRAGIIRLRDLAFFSPAHTFTRLYLCPIQMALLEKPVTVCLIIGAHEILKLEQRVLVQHTIVRISYFSSNISNLGFELIELKNDDSKYETKCEEKEFKKSVPTVEESVQIK</sequence>
<evidence type="ECO:0000313" key="2">
    <source>
        <dbReference type="Proteomes" id="UP000625711"/>
    </source>
</evidence>
<evidence type="ECO:0000313" key="1">
    <source>
        <dbReference type="EMBL" id="KAF7268206.1"/>
    </source>
</evidence>
<dbReference type="EMBL" id="JAACXV010014339">
    <property type="protein sequence ID" value="KAF7268206.1"/>
    <property type="molecule type" value="Genomic_DNA"/>
</dbReference>
<reference evidence="1" key="1">
    <citation type="submission" date="2020-08" db="EMBL/GenBank/DDBJ databases">
        <title>Genome sequencing and assembly of the red palm weevil Rhynchophorus ferrugineus.</title>
        <authorList>
            <person name="Dias G.B."/>
            <person name="Bergman C.M."/>
            <person name="Manee M."/>
        </authorList>
    </citation>
    <scope>NUCLEOTIDE SEQUENCE</scope>
    <source>
        <strain evidence="1">AA-2017</strain>
        <tissue evidence="1">Whole larva</tissue>
    </source>
</reference>
<protein>
    <submittedName>
        <fullName evidence="1">Uncharacterized protein</fullName>
    </submittedName>
</protein>
<gene>
    <name evidence="1" type="ORF">GWI33_018666</name>
</gene>
<dbReference type="AlphaFoldDB" id="A0A834HXF7"/>
<organism evidence="1 2">
    <name type="scientific">Rhynchophorus ferrugineus</name>
    <name type="common">Red palm weevil</name>
    <name type="synonym">Curculio ferrugineus</name>
    <dbReference type="NCBI Taxonomy" id="354439"/>
    <lineage>
        <taxon>Eukaryota</taxon>
        <taxon>Metazoa</taxon>
        <taxon>Ecdysozoa</taxon>
        <taxon>Arthropoda</taxon>
        <taxon>Hexapoda</taxon>
        <taxon>Insecta</taxon>
        <taxon>Pterygota</taxon>
        <taxon>Neoptera</taxon>
        <taxon>Endopterygota</taxon>
        <taxon>Coleoptera</taxon>
        <taxon>Polyphaga</taxon>
        <taxon>Cucujiformia</taxon>
        <taxon>Curculionidae</taxon>
        <taxon>Dryophthorinae</taxon>
        <taxon>Rhynchophorus</taxon>
    </lineage>
</organism>
<accession>A0A834HXF7</accession>
<proteinExistence type="predicted"/>